<gene>
    <name evidence="1" type="ORF">NFC81_03685</name>
</gene>
<proteinExistence type="predicted"/>
<reference evidence="1" key="1">
    <citation type="submission" date="2022-07" db="EMBL/GenBank/DDBJ databases">
        <title>Complete genome sequence of Salinispirillum sp. LH10-3-1 capable of multiple carbohydrate inversion isolated from a soda lake.</title>
        <authorList>
            <person name="Liu J."/>
            <person name="Zhai Y."/>
            <person name="Zhang H."/>
            <person name="Yang H."/>
            <person name="Qu J."/>
            <person name="Li J."/>
        </authorList>
    </citation>
    <scope>NUCLEOTIDE SEQUENCE</scope>
    <source>
        <strain evidence="1">LH 10-3-1</strain>
    </source>
</reference>
<sequence>MFHVPQMGRAEHICALQQRVVAVMDGLLLVQVQCRKTRNTVQEVERLRGSLIIIQNDNMDTFLNETRR</sequence>
<dbReference type="EMBL" id="CP101717">
    <property type="protein sequence ID" value="WLD58898.1"/>
    <property type="molecule type" value="Genomic_DNA"/>
</dbReference>
<dbReference type="AlphaFoldDB" id="A0AB38YHW5"/>
<evidence type="ECO:0000313" key="1">
    <source>
        <dbReference type="EMBL" id="WLD58898.1"/>
    </source>
</evidence>
<name>A0AB38YHW5_9GAMM</name>
<accession>A0AB38YHW5</accession>
<protein>
    <submittedName>
        <fullName evidence="1">Uncharacterized protein</fullName>
    </submittedName>
</protein>
<dbReference type="RefSeq" id="WP_304996186.1">
    <property type="nucleotide sequence ID" value="NZ_CP101717.1"/>
</dbReference>
<organism evidence="1">
    <name type="scientific">Salinispirillum sp. LH 10-3-1</name>
    <dbReference type="NCBI Taxonomy" id="2952525"/>
    <lineage>
        <taxon>Bacteria</taxon>
        <taxon>Pseudomonadati</taxon>
        <taxon>Pseudomonadota</taxon>
        <taxon>Gammaproteobacteria</taxon>
        <taxon>Oceanospirillales</taxon>
        <taxon>Saccharospirillaceae</taxon>
        <taxon>Salinispirillum</taxon>
    </lineage>
</organism>